<feature type="domain" description="Amine oxidase" evidence="3">
    <location>
        <begin position="90"/>
        <end position="216"/>
    </location>
</feature>
<evidence type="ECO:0000259" key="3">
    <source>
        <dbReference type="Pfam" id="PF01593"/>
    </source>
</evidence>
<dbReference type="Gene3D" id="3.50.50.60">
    <property type="entry name" value="FAD/NAD(P)-binding domain"/>
    <property type="match status" value="1"/>
</dbReference>
<keyword evidence="2" id="KW-0472">Membrane</keyword>
<evidence type="ECO:0000256" key="1">
    <source>
        <dbReference type="SAM" id="MobiDB-lite"/>
    </source>
</evidence>
<reference evidence="6" key="1">
    <citation type="submission" date="2019-02" db="EMBL/GenBank/DDBJ databases">
        <authorList>
            <person name="Gruber-Vodicka R. H."/>
            <person name="Seah K. B. B."/>
        </authorList>
    </citation>
    <scope>NUCLEOTIDE SEQUENCE</scope>
    <source>
        <strain evidence="4">BECK_BZ163</strain>
        <strain evidence="6">BECK_BZ164</strain>
        <strain evidence="5">BECK_BZ165</strain>
    </source>
</reference>
<feature type="transmembrane region" description="Helical" evidence="2">
    <location>
        <begin position="36"/>
        <end position="59"/>
    </location>
</feature>
<dbReference type="PROSITE" id="PS51318">
    <property type="entry name" value="TAT"/>
    <property type="match status" value="1"/>
</dbReference>
<organism evidence="6">
    <name type="scientific">Candidatus Kentrum sp. FM</name>
    <dbReference type="NCBI Taxonomy" id="2126340"/>
    <lineage>
        <taxon>Bacteria</taxon>
        <taxon>Pseudomonadati</taxon>
        <taxon>Pseudomonadota</taxon>
        <taxon>Gammaproteobacteria</taxon>
        <taxon>Candidatus Kentrum</taxon>
    </lineage>
</organism>
<proteinExistence type="predicted"/>
<keyword evidence="2" id="KW-1133">Transmembrane helix</keyword>
<dbReference type="EMBL" id="CAADFA010000433">
    <property type="protein sequence ID" value="VFJ66685.1"/>
    <property type="molecule type" value="Genomic_DNA"/>
</dbReference>
<dbReference type="GO" id="GO:0016491">
    <property type="term" value="F:oxidoreductase activity"/>
    <property type="evidence" value="ECO:0007669"/>
    <property type="project" value="InterPro"/>
</dbReference>
<protein>
    <submittedName>
        <fullName evidence="6">Monoamine oxidase</fullName>
    </submittedName>
</protein>
<dbReference type="AlphaFoldDB" id="A0A450WA57"/>
<dbReference type="EMBL" id="CAADEZ010000375">
    <property type="protein sequence ID" value="VFJ65139.1"/>
    <property type="molecule type" value="Genomic_DNA"/>
</dbReference>
<gene>
    <name evidence="4" type="ORF">BECKFM1743A_GA0114220_103751</name>
    <name evidence="6" type="ORF">BECKFM1743B_GA0114221_102981</name>
    <name evidence="5" type="ORF">BECKFM1743C_GA0114222_104331</name>
</gene>
<sequence length="245" mass="27432">MTNPTSHNRNRKGPQGFSGHFSRDFGEQHRLTRRGFLNMVGAVGGSAAVYQIALALGLTSGRAQGSPLIMRPLGKTKRRVVLLGGGLSSLMSAYELERAGYQCTILEASHRIGGRNLTLRSGDLIDELGNRHYCRFDDEPHLYFNAGPTRIPAHHHYVMHYCRELGVALEGFANVDYNAWVHDTRAFGGRPVRLRRYVADARGFMAELSAKAIDTNAFDARRLGPIERRQRHQGGCRLYRHAVNY</sequence>
<dbReference type="PANTHER" id="PTHR42923:SF39">
    <property type="entry name" value="AMINO OXIDASE"/>
    <property type="match status" value="1"/>
</dbReference>
<dbReference type="Pfam" id="PF01593">
    <property type="entry name" value="Amino_oxidase"/>
    <property type="match status" value="1"/>
</dbReference>
<dbReference type="InterPro" id="IPR050464">
    <property type="entry name" value="Zeta_carotene_desat/Oxidored"/>
</dbReference>
<keyword evidence="2" id="KW-0812">Transmembrane</keyword>
<dbReference type="SUPFAM" id="SSF51905">
    <property type="entry name" value="FAD/NAD(P)-binding domain"/>
    <property type="match status" value="1"/>
</dbReference>
<dbReference type="EMBL" id="CAADFL010000298">
    <property type="protein sequence ID" value="VFK13910.1"/>
    <property type="molecule type" value="Genomic_DNA"/>
</dbReference>
<feature type="region of interest" description="Disordered" evidence="1">
    <location>
        <begin position="1"/>
        <end position="23"/>
    </location>
</feature>
<evidence type="ECO:0000256" key="2">
    <source>
        <dbReference type="SAM" id="Phobius"/>
    </source>
</evidence>
<dbReference type="InterPro" id="IPR002937">
    <property type="entry name" value="Amino_oxidase"/>
</dbReference>
<evidence type="ECO:0000313" key="5">
    <source>
        <dbReference type="EMBL" id="VFJ66685.1"/>
    </source>
</evidence>
<evidence type="ECO:0000313" key="4">
    <source>
        <dbReference type="EMBL" id="VFJ65139.1"/>
    </source>
</evidence>
<dbReference type="InterPro" id="IPR006311">
    <property type="entry name" value="TAT_signal"/>
</dbReference>
<dbReference type="InterPro" id="IPR036188">
    <property type="entry name" value="FAD/NAD-bd_sf"/>
</dbReference>
<accession>A0A450WA57</accession>
<evidence type="ECO:0000313" key="6">
    <source>
        <dbReference type="EMBL" id="VFK13910.1"/>
    </source>
</evidence>
<dbReference type="Gene3D" id="3.90.660.10">
    <property type="match status" value="1"/>
</dbReference>
<name>A0A450WA57_9GAMM</name>
<dbReference type="PANTHER" id="PTHR42923">
    <property type="entry name" value="PROTOPORPHYRINOGEN OXIDASE"/>
    <property type="match status" value="1"/>
</dbReference>